<dbReference type="EMBL" id="CP053069">
    <property type="protein sequence ID" value="QJR10440.1"/>
    <property type="molecule type" value="Genomic_DNA"/>
</dbReference>
<dbReference type="Pfam" id="PF13548">
    <property type="entry name" value="DUF4126"/>
    <property type="match status" value="1"/>
</dbReference>
<dbReference type="Proteomes" id="UP000501534">
    <property type="component" value="Chromosome"/>
</dbReference>
<name>A0A6M4GSY7_9PROT</name>
<accession>A0A6M4GSY7</accession>
<evidence type="ECO:0000313" key="3">
    <source>
        <dbReference type="EMBL" id="QJR10440.1"/>
    </source>
</evidence>
<gene>
    <name evidence="3" type="ORF">DSM104443_01499</name>
</gene>
<dbReference type="InterPro" id="IPR025196">
    <property type="entry name" value="DUF4126"/>
</dbReference>
<evidence type="ECO:0000313" key="4">
    <source>
        <dbReference type="Proteomes" id="UP000501534"/>
    </source>
</evidence>
<keyword evidence="4" id="KW-1185">Reference proteome</keyword>
<feature type="transmembrane region" description="Helical" evidence="1">
    <location>
        <begin position="22"/>
        <end position="42"/>
    </location>
</feature>
<dbReference type="RefSeq" id="WP_171090952.1">
    <property type="nucleotide sequence ID" value="NZ_CP053069.1"/>
</dbReference>
<sequence>MSELQVLQTVALASLLAWASGLRLYLAVFVIGLAAYLGYVTLPEGLKVLSHPYVIGTAGFLLAIEFLADKFPGLDSAWDGIHTFVRIPAGALLAAGATGDTLNALTVAAGLLGGTITAGTHFMKAGSRAVINTSPEPVSNWTASFTEEAMVLGGIWLAFAYPWVFLVMLVLFLGFAAWVLPKLWRFMKRLWIALSLPREPSKELRRS</sequence>
<keyword evidence="1" id="KW-0812">Transmembrane</keyword>
<feature type="domain" description="DUF4126" evidence="2">
    <location>
        <begin position="11"/>
        <end position="182"/>
    </location>
</feature>
<keyword evidence="1" id="KW-1133">Transmembrane helix</keyword>
<proteinExistence type="predicted"/>
<keyword evidence="1" id="KW-0472">Membrane</keyword>
<dbReference type="KEGG" id="uru:DSM104443_01499"/>
<protein>
    <recommendedName>
        <fullName evidence="2">DUF4126 domain-containing protein</fullName>
    </recommendedName>
</protein>
<evidence type="ECO:0000259" key="2">
    <source>
        <dbReference type="Pfam" id="PF13548"/>
    </source>
</evidence>
<feature type="transmembrane region" description="Helical" evidence="1">
    <location>
        <begin position="49"/>
        <end position="68"/>
    </location>
</feature>
<organism evidence="3 4">
    <name type="scientific">Usitatibacter rugosus</name>
    <dbReference type="NCBI Taxonomy" id="2732067"/>
    <lineage>
        <taxon>Bacteria</taxon>
        <taxon>Pseudomonadati</taxon>
        <taxon>Pseudomonadota</taxon>
        <taxon>Betaproteobacteria</taxon>
        <taxon>Nitrosomonadales</taxon>
        <taxon>Usitatibacteraceae</taxon>
        <taxon>Usitatibacter</taxon>
    </lineage>
</organism>
<evidence type="ECO:0000256" key="1">
    <source>
        <dbReference type="SAM" id="Phobius"/>
    </source>
</evidence>
<dbReference type="AlphaFoldDB" id="A0A6M4GSY7"/>
<reference evidence="3 4" key="1">
    <citation type="submission" date="2020-04" db="EMBL/GenBank/DDBJ databases">
        <title>Usitatibacter rugosus gen. nov., sp. nov. and Usitatibacter palustris sp. nov., novel members of Usitatibacteraceae fam. nov. within the order Nitrosomonadales isolated from soil.</title>
        <authorList>
            <person name="Huber K.J."/>
            <person name="Neumann-Schaal M."/>
            <person name="Geppert A."/>
            <person name="Luckner M."/>
            <person name="Wanner G."/>
            <person name="Overmann J."/>
        </authorList>
    </citation>
    <scope>NUCLEOTIDE SEQUENCE [LARGE SCALE GENOMIC DNA]</scope>
    <source>
        <strain evidence="3 4">0125_3</strain>
    </source>
</reference>
<feature type="transmembrane region" description="Helical" evidence="1">
    <location>
        <begin position="155"/>
        <end position="180"/>
    </location>
</feature>